<proteinExistence type="predicted"/>
<name>A0A380FJP7_STAGA</name>
<dbReference type="GO" id="GO:0008745">
    <property type="term" value="F:N-acetylmuramoyl-L-alanine amidase activity"/>
    <property type="evidence" value="ECO:0007669"/>
    <property type="project" value="InterPro"/>
</dbReference>
<dbReference type="AlphaFoldDB" id="A0A380FJP7"/>
<dbReference type="GO" id="GO:0009253">
    <property type="term" value="P:peptidoglycan catabolic process"/>
    <property type="evidence" value="ECO:0007669"/>
    <property type="project" value="InterPro"/>
</dbReference>
<sequence>MLKPLKDKTIVLDPGHGGSDQGASSNTKKHSKEKVYTLKNCKGIKGLVRKRKAQ</sequence>
<accession>A0A380FJP7</accession>
<feature type="compositionally biased region" description="Basic and acidic residues" evidence="1">
    <location>
        <begin position="1"/>
        <end position="10"/>
    </location>
</feature>
<reference evidence="3 4" key="1">
    <citation type="submission" date="2018-06" db="EMBL/GenBank/DDBJ databases">
        <authorList>
            <consortium name="Pathogen Informatics"/>
            <person name="Doyle S."/>
        </authorList>
    </citation>
    <scope>NUCLEOTIDE SEQUENCE [LARGE SCALE GENOMIC DNA]</scope>
    <source>
        <strain evidence="3 4">NCTC12195</strain>
    </source>
</reference>
<feature type="domain" description="MurNAc-LAA" evidence="2">
    <location>
        <begin position="10"/>
        <end position="52"/>
    </location>
</feature>
<evidence type="ECO:0000313" key="3">
    <source>
        <dbReference type="EMBL" id="SUM33394.1"/>
    </source>
</evidence>
<evidence type="ECO:0000259" key="2">
    <source>
        <dbReference type="Pfam" id="PF01520"/>
    </source>
</evidence>
<feature type="region of interest" description="Disordered" evidence="1">
    <location>
        <begin position="1"/>
        <end position="33"/>
    </location>
</feature>
<dbReference type="Gene3D" id="3.40.630.40">
    <property type="entry name" value="Zn-dependent exopeptidases"/>
    <property type="match status" value="1"/>
</dbReference>
<evidence type="ECO:0000256" key="1">
    <source>
        <dbReference type="SAM" id="MobiDB-lite"/>
    </source>
</evidence>
<dbReference type="Proteomes" id="UP000255277">
    <property type="component" value="Unassembled WGS sequence"/>
</dbReference>
<dbReference type="EMBL" id="UHDK01000001">
    <property type="protein sequence ID" value="SUM33394.1"/>
    <property type="molecule type" value="Genomic_DNA"/>
</dbReference>
<dbReference type="SUPFAM" id="SSF53187">
    <property type="entry name" value="Zn-dependent exopeptidases"/>
    <property type="match status" value="1"/>
</dbReference>
<gene>
    <name evidence="3" type="ORF">NCTC12195_02854</name>
</gene>
<evidence type="ECO:0000313" key="4">
    <source>
        <dbReference type="Proteomes" id="UP000255277"/>
    </source>
</evidence>
<dbReference type="InterPro" id="IPR002508">
    <property type="entry name" value="MurNAc-LAA_cat"/>
</dbReference>
<organism evidence="3 4">
    <name type="scientific">Staphylococcus gallinarum</name>
    <dbReference type="NCBI Taxonomy" id="1293"/>
    <lineage>
        <taxon>Bacteria</taxon>
        <taxon>Bacillati</taxon>
        <taxon>Bacillota</taxon>
        <taxon>Bacilli</taxon>
        <taxon>Bacillales</taxon>
        <taxon>Staphylococcaceae</taxon>
        <taxon>Staphylococcus</taxon>
    </lineage>
</organism>
<dbReference type="Pfam" id="PF01520">
    <property type="entry name" value="Amidase_3"/>
    <property type="match status" value="1"/>
</dbReference>
<protein>
    <submittedName>
        <fullName evidence="3">N-acetylmuramoyl-L-alanine amidase</fullName>
    </submittedName>
</protein>